<comment type="caution">
    <text evidence="1">The sequence shown here is derived from an EMBL/GenBank/DDBJ whole genome shotgun (WGS) entry which is preliminary data.</text>
</comment>
<accession>A0A7K4AGI8</accession>
<dbReference type="EMBL" id="JAAYUN010000052">
    <property type="protein sequence ID" value="NLJ22035.1"/>
    <property type="molecule type" value="Genomic_DNA"/>
</dbReference>
<organism evidence="1 2">
    <name type="scientific">Methanothrix soehngenii</name>
    <name type="common">Methanosaeta concilii</name>
    <dbReference type="NCBI Taxonomy" id="2223"/>
    <lineage>
        <taxon>Archaea</taxon>
        <taxon>Methanobacteriati</taxon>
        <taxon>Methanobacteriota</taxon>
        <taxon>Stenosarchaea group</taxon>
        <taxon>Methanomicrobia</taxon>
        <taxon>Methanotrichales</taxon>
        <taxon>Methanotrichaceae</taxon>
        <taxon>Methanothrix</taxon>
    </lineage>
</organism>
<feature type="non-terminal residue" evidence="1">
    <location>
        <position position="1"/>
    </location>
</feature>
<gene>
    <name evidence="1" type="ORF">GX426_02860</name>
</gene>
<proteinExistence type="predicted"/>
<dbReference type="Proteomes" id="UP000544742">
    <property type="component" value="Unassembled WGS sequence"/>
</dbReference>
<sequence length="107" mass="11669">IGPPGQPTCSDDLQRSQSCWNIGLRSAKDGFKSCFDRTLSGKSLAEPYRISIKRFTARVPKMPKYNTGDGFGMLNMYAEHSESNGWGTLLPGLKTEASAAPTPRSDL</sequence>
<evidence type="ECO:0000313" key="2">
    <source>
        <dbReference type="Proteomes" id="UP000544742"/>
    </source>
</evidence>
<reference evidence="1 2" key="1">
    <citation type="journal article" date="2020" name="Biotechnol. Biofuels">
        <title>New insights from the biogas microbiome by comprehensive genome-resolved metagenomics of nearly 1600 species originating from multiple anaerobic digesters.</title>
        <authorList>
            <person name="Campanaro S."/>
            <person name="Treu L."/>
            <person name="Rodriguez-R L.M."/>
            <person name="Kovalovszki A."/>
            <person name="Ziels R.M."/>
            <person name="Maus I."/>
            <person name="Zhu X."/>
            <person name="Kougias P.G."/>
            <person name="Basile A."/>
            <person name="Luo G."/>
            <person name="Schluter A."/>
            <person name="Konstantinidis K.T."/>
            <person name="Angelidaki I."/>
        </authorList>
    </citation>
    <scope>NUCLEOTIDE SEQUENCE [LARGE SCALE GENOMIC DNA]</scope>
    <source>
        <strain evidence="1">AS27yjCOA_157</strain>
    </source>
</reference>
<evidence type="ECO:0000313" key="1">
    <source>
        <dbReference type="EMBL" id="NLJ22035.1"/>
    </source>
</evidence>
<name>A0A7K4AGI8_METSH</name>
<dbReference type="AlphaFoldDB" id="A0A7K4AGI8"/>
<protein>
    <submittedName>
        <fullName evidence="1">Uncharacterized protein</fullName>
    </submittedName>
</protein>